<keyword evidence="3" id="KW-1185">Reference proteome</keyword>
<feature type="region of interest" description="Disordered" evidence="1">
    <location>
        <begin position="37"/>
        <end position="58"/>
    </location>
</feature>
<reference evidence="2 3" key="1">
    <citation type="submission" date="2020-05" db="EMBL/GenBank/DDBJ databases">
        <authorList>
            <person name="Khan S.A."/>
            <person name="Jeon C.O."/>
            <person name="Chun B.H."/>
        </authorList>
    </citation>
    <scope>NUCLEOTIDE SEQUENCE [LARGE SCALE GENOMIC DNA]</scope>
    <source>
        <strain evidence="2 3">S1162</strain>
    </source>
</reference>
<comment type="caution">
    <text evidence="2">The sequence shown here is derived from an EMBL/GenBank/DDBJ whole genome shotgun (WGS) entry which is preliminary data.</text>
</comment>
<dbReference type="EMBL" id="JABFCR010000077">
    <property type="protein sequence ID" value="NNU34895.1"/>
    <property type="molecule type" value="Genomic_DNA"/>
</dbReference>
<gene>
    <name evidence="2" type="ORF">HK413_14090</name>
</gene>
<evidence type="ECO:0000313" key="3">
    <source>
        <dbReference type="Proteomes" id="UP000566071"/>
    </source>
</evidence>
<organism evidence="2 3">
    <name type="scientific">Mucilaginibacter humi</name>
    <dbReference type="NCBI Taxonomy" id="2732510"/>
    <lineage>
        <taxon>Bacteria</taxon>
        <taxon>Pseudomonadati</taxon>
        <taxon>Bacteroidota</taxon>
        <taxon>Sphingobacteriia</taxon>
        <taxon>Sphingobacteriales</taxon>
        <taxon>Sphingobacteriaceae</taxon>
        <taxon>Mucilaginibacter</taxon>
    </lineage>
</organism>
<accession>A0ABX1W6X6</accession>
<evidence type="ECO:0000313" key="2">
    <source>
        <dbReference type="EMBL" id="NNU34895.1"/>
    </source>
</evidence>
<protein>
    <submittedName>
        <fullName evidence="2">Uncharacterized protein</fullName>
    </submittedName>
</protein>
<dbReference type="RefSeq" id="WP_175270562.1">
    <property type="nucleotide sequence ID" value="NZ_JABFCR010000077.1"/>
</dbReference>
<evidence type="ECO:0000256" key="1">
    <source>
        <dbReference type="SAM" id="MobiDB-lite"/>
    </source>
</evidence>
<name>A0ABX1W6X6_9SPHI</name>
<proteinExistence type="predicted"/>
<sequence length="70" mass="7475">MALASGKITNAFATAQPTLFYLISPEAARMTVLGTEPTSSINEHWKKKRKGPSARRAGSMALRAEAIGLT</sequence>
<dbReference type="Proteomes" id="UP000566071">
    <property type="component" value="Unassembled WGS sequence"/>
</dbReference>